<proteinExistence type="predicted"/>
<dbReference type="AlphaFoldDB" id="A0A1B8YGD0"/>
<accession>A0A1B8YGD0</accession>
<organism evidence="1 2">
    <name type="scientific">Photorhabdus namnaonensis</name>
    <dbReference type="NCBI Taxonomy" id="1851568"/>
    <lineage>
        <taxon>Bacteria</taxon>
        <taxon>Pseudomonadati</taxon>
        <taxon>Pseudomonadota</taxon>
        <taxon>Gammaproteobacteria</taxon>
        <taxon>Enterobacterales</taxon>
        <taxon>Morganellaceae</taxon>
        <taxon>Photorhabdus</taxon>
    </lineage>
</organism>
<evidence type="ECO:0000313" key="1">
    <source>
        <dbReference type="EMBL" id="OCA54214.1"/>
    </source>
</evidence>
<evidence type="ECO:0000313" key="2">
    <source>
        <dbReference type="Proteomes" id="UP000092665"/>
    </source>
</evidence>
<dbReference type="EMBL" id="LOIC01000072">
    <property type="protein sequence ID" value="OCA54214.1"/>
    <property type="molecule type" value="Genomic_DNA"/>
</dbReference>
<name>A0A1B8YGD0_9GAMM</name>
<reference evidence="2" key="1">
    <citation type="submission" date="2015-11" db="EMBL/GenBank/DDBJ databases">
        <authorList>
            <person name="Tobias N.J."/>
            <person name="Mishra B."/>
            <person name="Gupta D.K."/>
            <person name="Thines M."/>
            <person name="Stinear T.P."/>
            <person name="Bode H.B."/>
        </authorList>
    </citation>
    <scope>NUCLEOTIDE SEQUENCE [LARGE SCALE GENOMIC DNA]</scope>
    <source>
        <strain evidence="2">PB45.5</strain>
    </source>
</reference>
<dbReference type="InterPro" id="IPR036779">
    <property type="entry name" value="LysM_dom_sf"/>
</dbReference>
<dbReference type="Pfam" id="PF05489">
    <property type="entry name" value="Phage_tail_X"/>
    <property type="match status" value="1"/>
</dbReference>
<keyword evidence="2" id="KW-1185">Reference proteome</keyword>
<dbReference type="Gene3D" id="3.10.350.10">
    <property type="entry name" value="LysM domain"/>
    <property type="match status" value="1"/>
</dbReference>
<sequence>MEVQALQGDTVDLLCQRYYGRTQGVVEAVLNANNDICHTTLLRPGQLVILPDFAPAQQDSIVQLWD</sequence>
<comment type="caution">
    <text evidence="1">The sequence shown here is derived from an EMBL/GenBank/DDBJ whole genome shotgun (WGS) entry which is preliminary data.</text>
</comment>
<dbReference type="RefSeq" id="WP_065390731.1">
    <property type="nucleotide sequence ID" value="NZ_CAWMQN010000072.1"/>
</dbReference>
<dbReference type="InterPro" id="IPR008861">
    <property type="entry name" value="GpX-like"/>
</dbReference>
<protein>
    <submittedName>
        <fullName evidence="1">Phage Tail Protein X</fullName>
    </submittedName>
</protein>
<dbReference type="PATRIC" id="fig|29488.15.peg.2929"/>
<dbReference type="Proteomes" id="UP000092665">
    <property type="component" value="Unassembled WGS sequence"/>
</dbReference>
<gene>
    <name evidence="1" type="ORF">Phpb_02658</name>
</gene>